<dbReference type="EMBL" id="BAABKC010000002">
    <property type="protein sequence ID" value="GAA5041175.1"/>
    <property type="molecule type" value="Genomic_DNA"/>
</dbReference>
<comment type="similarity">
    <text evidence="2">Belongs to the 4HPPD family.</text>
</comment>
<dbReference type="InterPro" id="IPR037523">
    <property type="entry name" value="VOC_core"/>
</dbReference>
<dbReference type="RefSeq" id="WP_345666511.1">
    <property type="nucleotide sequence ID" value="NZ_BAABKC010000002.1"/>
</dbReference>
<dbReference type="PROSITE" id="PS51819">
    <property type="entry name" value="VOC"/>
    <property type="match status" value="2"/>
</dbReference>
<gene>
    <name evidence="6" type="ORF">GCM10023336_01010</name>
</gene>
<keyword evidence="3" id="KW-0677">Repeat</keyword>
<protein>
    <recommendedName>
        <fullName evidence="5">VOC domain-containing protein</fullName>
    </recommendedName>
</protein>
<evidence type="ECO:0000313" key="7">
    <source>
        <dbReference type="Proteomes" id="UP001500124"/>
    </source>
</evidence>
<reference evidence="7" key="1">
    <citation type="journal article" date="2019" name="Int. J. Syst. Evol. Microbiol.">
        <title>The Global Catalogue of Microorganisms (GCM) 10K type strain sequencing project: providing services to taxonomists for standard genome sequencing and annotation.</title>
        <authorList>
            <consortium name="The Broad Institute Genomics Platform"/>
            <consortium name="The Broad Institute Genome Sequencing Center for Infectious Disease"/>
            <person name="Wu L."/>
            <person name="Ma J."/>
        </authorList>
    </citation>
    <scope>NUCLEOTIDE SEQUENCE [LARGE SCALE GENOMIC DNA]</scope>
    <source>
        <strain evidence="7">JCM 18410</strain>
    </source>
</reference>
<evidence type="ECO:0000256" key="2">
    <source>
        <dbReference type="ARBA" id="ARBA00005877"/>
    </source>
</evidence>
<evidence type="ECO:0000256" key="1">
    <source>
        <dbReference type="ARBA" id="ARBA00001962"/>
    </source>
</evidence>
<evidence type="ECO:0000313" key="6">
    <source>
        <dbReference type="EMBL" id="GAA5041175.1"/>
    </source>
</evidence>
<dbReference type="PANTHER" id="PTHR11959:SF1">
    <property type="entry name" value="4-HYDROXYPHENYLPYRUVATE DIOXYGENASE"/>
    <property type="match status" value="1"/>
</dbReference>
<comment type="cofactor">
    <cofactor evidence="1">
        <name>Fe cation</name>
        <dbReference type="ChEBI" id="CHEBI:24875"/>
    </cofactor>
</comment>
<name>A0ABP9JSR5_9ACTN</name>
<evidence type="ECO:0000256" key="4">
    <source>
        <dbReference type="ARBA" id="ARBA00023004"/>
    </source>
</evidence>
<comment type="caution">
    <text evidence="6">The sequence shown here is derived from an EMBL/GenBank/DDBJ whole genome shotgun (WGS) entry which is preliminary data.</text>
</comment>
<keyword evidence="4" id="KW-0408">Iron</keyword>
<keyword evidence="7" id="KW-1185">Reference proteome</keyword>
<dbReference type="Proteomes" id="UP001500124">
    <property type="component" value="Unassembled WGS sequence"/>
</dbReference>
<evidence type="ECO:0000259" key="5">
    <source>
        <dbReference type="PROSITE" id="PS51819"/>
    </source>
</evidence>
<dbReference type="Gene3D" id="3.10.180.10">
    <property type="entry name" value="2,3-Dihydroxybiphenyl 1,2-Dioxygenase, domain 1"/>
    <property type="match status" value="2"/>
</dbReference>
<evidence type="ECO:0000256" key="3">
    <source>
        <dbReference type="ARBA" id="ARBA00022737"/>
    </source>
</evidence>
<dbReference type="InterPro" id="IPR005956">
    <property type="entry name" value="4OHPhenylPyrv_dOase"/>
</dbReference>
<dbReference type="InterPro" id="IPR029068">
    <property type="entry name" value="Glyas_Bleomycin-R_OHBP_Dase"/>
</dbReference>
<dbReference type="InterPro" id="IPR004360">
    <property type="entry name" value="Glyas_Fos-R_dOase_dom"/>
</dbReference>
<sequence length="310" mass="32703">MAGHDIAYVEVYAKDKQRTAQYLVSAMGFACLADSVGSDRSSLLLRRATTHLVVTSGPATWKFLDAHGDGVADIALLCTDVDATAEEALRAGAREVGSVRGNPILTGAGGVTHTLLPAERTPGDWPAGHRWAALPQHPAPTGHVRRLGGVAIDIGATDLEEAVRLYRDGFGLAHRRSRASGPHPHRTADLGGLQGGPTLTLLSAGPATGFGPTAAPHPSPADRAVQRLSFEVDDIARTTRELLDSGAEFDTPVLWEEPGGHRGRLSLVGRSPHLGATLLLELVQHGDPADLGAGLRDLYQAVDRRRLAAR</sequence>
<accession>A0ABP9JSR5</accession>
<proteinExistence type="inferred from homology"/>
<dbReference type="Pfam" id="PF00903">
    <property type="entry name" value="Glyoxalase"/>
    <property type="match status" value="1"/>
</dbReference>
<organism evidence="6 7">
    <name type="scientific">Streptomyces similanensis</name>
    <dbReference type="NCBI Taxonomy" id="1274988"/>
    <lineage>
        <taxon>Bacteria</taxon>
        <taxon>Bacillati</taxon>
        <taxon>Actinomycetota</taxon>
        <taxon>Actinomycetes</taxon>
        <taxon>Kitasatosporales</taxon>
        <taxon>Streptomycetaceae</taxon>
        <taxon>Streptomyces</taxon>
    </lineage>
</organism>
<dbReference type="PANTHER" id="PTHR11959">
    <property type="entry name" value="4-HYDROXYPHENYLPYRUVATE DIOXYGENASE"/>
    <property type="match status" value="1"/>
</dbReference>
<dbReference type="SUPFAM" id="SSF54593">
    <property type="entry name" value="Glyoxalase/Bleomycin resistance protein/Dihydroxybiphenyl dioxygenase"/>
    <property type="match status" value="2"/>
</dbReference>
<feature type="domain" description="VOC" evidence="5">
    <location>
        <begin position="146"/>
        <end position="285"/>
    </location>
</feature>
<feature type="domain" description="VOC" evidence="5">
    <location>
        <begin position="5"/>
        <end position="132"/>
    </location>
</feature>